<dbReference type="InterPro" id="IPR010147">
    <property type="entry name" value="CRISPR-assoc_prot_CasD"/>
</dbReference>
<dbReference type="Pfam" id="PF09704">
    <property type="entry name" value="Cas_Cas5d"/>
    <property type="match status" value="1"/>
</dbReference>
<protein>
    <recommendedName>
        <fullName evidence="4">CRISPR-associated protein Cas5</fullName>
    </recommendedName>
</protein>
<proteinExistence type="predicted"/>
<name>A0A0D7CHI3_9ACTN</name>
<evidence type="ECO:0000313" key="2">
    <source>
        <dbReference type="EMBL" id="KIZ15699.1"/>
    </source>
</evidence>
<organism evidence="2 3">
    <name type="scientific">Streptomyces natalensis ATCC 27448</name>
    <dbReference type="NCBI Taxonomy" id="1240678"/>
    <lineage>
        <taxon>Bacteria</taxon>
        <taxon>Bacillati</taxon>
        <taxon>Actinomycetota</taxon>
        <taxon>Actinomycetes</taxon>
        <taxon>Kitasatosporales</taxon>
        <taxon>Streptomycetaceae</taxon>
        <taxon>Streptomyces</taxon>
    </lineage>
</organism>
<accession>A0A0D7CHI3</accession>
<evidence type="ECO:0008006" key="4">
    <source>
        <dbReference type="Google" id="ProtNLM"/>
    </source>
</evidence>
<comment type="caution">
    <text evidence="2">The sequence shown here is derived from an EMBL/GenBank/DDBJ whole genome shotgun (WGS) entry which is preliminary data.</text>
</comment>
<keyword evidence="3" id="KW-1185">Reference proteome</keyword>
<keyword evidence="1" id="KW-0051">Antiviral defense</keyword>
<dbReference type="Gene3D" id="3.30.70.2660">
    <property type="match status" value="1"/>
</dbReference>
<dbReference type="NCBIfam" id="TIGR02593">
    <property type="entry name" value="CRISPR_cas5"/>
    <property type="match status" value="1"/>
</dbReference>
<evidence type="ECO:0000256" key="1">
    <source>
        <dbReference type="ARBA" id="ARBA00023118"/>
    </source>
</evidence>
<dbReference type="GO" id="GO:0003723">
    <property type="term" value="F:RNA binding"/>
    <property type="evidence" value="ECO:0007669"/>
    <property type="project" value="InterPro"/>
</dbReference>
<dbReference type="InterPro" id="IPR013422">
    <property type="entry name" value="CRISPR-assoc_prot_Cas5_N"/>
</dbReference>
<dbReference type="GO" id="GO:0051607">
    <property type="term" value="P:defense response to virus"/>
    <property type="evidence" value="ECO:0007669"/>
    <property type="project" value="UniProtKB-KW"/>
</dbReference>
<evidence type="ECO:0000313" key="3">
    <source>
        <dbReference type="Proteomes" id="UP000032458"/>
    </source>
</evidence>
<dbReference type="Proteomes" id="UP000032458">
    <property type="component" value="Unassembled WGS sequence"/>
</dbReference>
<dbReference type="GO" id="GO:0043571">
    <property type="term" value="P:maintenance of CRISPR repeat elements"/>
    <property type="evidence" value="ECO:0007669"/>
    <property type="project" value="InterPro"/>
</dbReference>
<gene>
    <name evidence="2" type="ORF">SNA_25560</name>
</gene>
<dbReference type="CDD" id="cd09645">
    <property type="entry name" value="Cas5_I-E"/>
    <property type="match status" value="1"/>
</dbReference>
<dbReference type="PATRIC" id="fig|1240678.4.peg.5440"/>
<dbReference type="InterPro" id="IPR021124">
    <property type="entry name" value="CRISPR-assoc_prot_Cas5"/>
</dbReference>
<dbReference type="EMBL" id="JRKI01000032">
    <property type="protein sequence ID" value="KIZ15699.1"/>
    <property type="molecule type" value="Genomic_DNA"/>
</dbReference>
<reference evidence="2 3" key="1">
    <citation type="submission" date="2014-09" db="EMBL/GenBank/DDBJ databases">
        <title>Draft genome sequence of Streptomyces natalensis ATCC 27448, producer of the antifungal pimaricin.</title>
        <authorList>
            <person name="Mendes M.V."/>
            <person name="Beites T."/>
            <person name="Pires S."/>
            <person name="Santos C.L."/>
            <person name="Moradas-Ferreira P."/>
        </authorList>
    </citation>
    <scope>NUCLEOTIDE SEQUENCE [LARGE SCALE GENOMIC DNA]</scope>
    <source>
        <strain evidence="2 3">ATCC 27448</strain>
    </source>
</reference>
<dbReference type="NCBIfam" id="TIGR01868">
    <property type="entry name" value="casD_Cas5e"/>
    <property type="match status" value="1"/>
</dbReference>
<dbReference type="AlphaFoldDB" id="A0A0D7CHI3"/>
<dbReference type="RefSeq" id="WP_030065861.1">
    <property type="nucleotide sequence ID" value="NZ_JRKI01000032.1"/>
</dbReference>
<sequence>MDYGLLLHLAAPMMSFGTHSAFTIRDTHSRPTRSALIGLCAAALGLPRDADLTDLRQLRFTIRADRPGQQQSDFHTAGGGYAAARTIPSADGGRKKPFVATVITHRHYLADAAFTVAVTGPADMIDEVAAALDQPRYPLYAGRRAFPLAGPILIARVPDPNQELIRLPLHRDAQPWETEVTVEYASDQPTTHTARTLLADEPVSFEPLNRTHQERPEYVTTRTHPANQCAGYGTDWISAVATYRSTLETL</sequence>